<protein>
    <recommendedName>
        <fullName evidence="3">Decarboxylase</fullName>
    </recommendedName>
</protein>
<dbReference type="Gene3D" id="3.40.50.12500">
    <property type="match status" value="1"/>
</dbReference>
<name>A0A0C6P832_BORBO</name>
<organism evidence="1 2">
    <name type="scientific">Bordetella bronchiseptica 253</name>
    <dbReference type="NCBI Taxonomy" id="568707"/>
    <lineage>
        <taxon>Bacteria</taxon>
        <taxon>Pseudomonadati</taxon>
        <taxon>Pseudomonadota</taxon>
        <taxon>Betaproteobacteria</taxon>
        <taxon>Burkholderiales</taxon>
        <taxon>Alcaligenaceae</taxon>
        <taxon>Bordetella</taxon>
    </lineage>
</organism>
<dbReference type="Pfam" id="PF17645">
    <property type="entry name" value="Amdase"/>
    <property type="match status" value="1"/>
</dbReference>
<dbReference type="InterPro" id="IPR053714">
    <property type="entry name" value="Iso_Racemase_Enz_sf"/>
</dbReference>
<dbReference type="InterPro" id="IPR026286">
    <property type="entry name" value="MaiA/AMDase"/>
</dbReference>
<dbReference type="KEGG" id="bbh:BN112_2860"/>
<dbReference type="PIRSF" id="PIRSF015736">
    <property type="entry name" value="MI"/>
    <property type="match status" value="1"/>
</dbReference>
<reference evidence="1 2" key="1">
    <citation type="journal article" date="2012" name="BMC Genomics">
        <title>Comparative genomics of the classical Bordetella subspecies: the evolution and exchange of virulence-associated diversity amongst closely related pathogens.</title>
        <authorList>
            <person name="Park J."/>
            <person name="Zhang Y."/>
            <person name="Buboltz A.M."/>
            <person name="Zhang X."/>
            <person name="Schuster S.C."/>
            <person name="Ahuja U."/>
            <person name="Liu M."/>
            <person name="Miller J.F."/>
            <person name="Sebaihia M."/>
            <person name="Bentley S.D."/>
            <person name="Parkhill J."/>
            <person name="Harvill E.T."/>
        </authorList>
    </citation>
    <scope>NUCLEOTIDE SEQUENCE [LARGE SCALE GENOMIC DNA]</scope>
    <source>
        <strain evidence="1 2">253</strain>
    </source>
</reference>
<proteinExistence type="predicted"/>
<dbReference type="HOGENOM" id="CLU_068086_5_1_4"/>
<accession>A0A0C6P832</accession>
<dbReference type="PANTHER" id="PTHR40267">
    <property type="entry name" value="BLR3294 PROTEIN"/>
    <property type="match status" value="1"/>
</dbReference>
<sequence length="267" mass="29034">MLTAMNTPAHTLMPYDAALRSFPGLLRAPEAARTRLGVILPSVNTVVEPWFGQAVAADVRVHATRMLLASEVTAEALRRMDHEEGLDAARRIASCRPDAIAYCCTASSIVQGLDYDRRLRQSLEEATGKPCFTAVGAIIEALQACNARKIAIASPYTDAIDHAEKAFFEEAGFQVLNAANLNIAESFALAAPDARQMYELAQRAWHPDADALLISCLNMHAQEVVGLLEQQLGRPVITSTTATLWKLLRSAGRADRIPGYGRLLAEH</sequence>
<dbReference type="Proteomes" id="UP000007564">
    <property type="component" value="Chromosome"/>
</dbReference>
<evidence type="ECO:0000313" key="2">
    <source>
        <dbReference type="Proteomes" id="UP000007564"/>
    </source>
</evidence>
<dbReference type="EMBL" id="HE965806">
    <property type="protein sequence ID" value="CCJ54777.1"/>
    <property type="molecule type" value="Genomic_DNA"/>
</dbReference>
<dbReference type="AlphaFoldDB" id="A0A0C6P832"/>
<evidence type="ECO:0008006" key="3">
    <source>
        <dbReference type="Google" id="ProtNLM"/>
    </source>
</evidence>
<dbReference type="OrthoDB" id="483160at2"/>
<evidence type="ECO:0000313" key="1">
    <source>
        <dbReference type="EMBL" id="CCJ54777.1"/>
    </source>
</evidence>
<dbReference type="PANTHER" id="PTHR40267:SF1">
    <property type="entry name" value="BLR3294 PROTEIN"/>
    <property type="match status" value="1"/>
</dbReference>
<gene>
    <name evidence="1" type="ORF">BN112_2860</name>
</gene>